<dbReference type="AlphaFoldDB" id="A0A6C0LAG0"/>
<evidence type="ECO:0008006" key="2">
    <source>
        <dbReference type="Google" id="ProtNLM"/>
    </source>
</evidence>
<reference evidence="1" key="1">
    <citation type="journal article" date="2020" name="Nature">
        <title>Giant virus diversity and host interactions through global metagenomics.</title>
        <authorList>
            <person name="Schulz F."/>
            <person name="Roux S."/>
            <person name="Paez-Espino D."/>
            <person name="Jungbluth S."/>
            <person name="Walsh D.A."/>
            <person name="Denef V.J."/>
            <person name="McMahon K.D."/>
            <person name="Konstantinidis K.T."/>
            <person name="Eloe-Fadrosh E.A."/>
            <person name="Kyrpides N.C."/>
            <person name="Woyke T."/>
        </authorList>
    </citation>
    <scope>NUCLEOTIDE SEQUENCE</scope>
    <source>
        <strain evidence="1">GVMAG-M-3300027769-26</strain>
    </source>
</reference>
<sequence length="195" mass="22559">MPNLTNEFYTLTNNRKTVHYIETGTYLGNGIKDVLNNYDNIHSIELSDRWYNYNVEQFAKYSNVKMYHGDSKKILPELLNNIKEPITIYLDAHYSGGTTAFGEEEVPLLYELEILQKREYDDIIIIDDCRLLGKTGICGAGDNHPVYPTMTYDWTGITKNNIMKLLKDDYILLENNNHIYTDGATDQFILAKKNI</sequence>
<dbReference type="EMBL" id="MN740466">
    <property type="protein sequence ID" value="QHU27959.1"/>
    <property type="molecule type" value="Genomic_DNA"/>
</dbReference>
<proteinExistence type="predicted"/>
<dbReference type="InterPro" id="IPR029063">
    <property type="entry name" value="SAM-dependent_MTases_sf"/>
</dbReference>
<protein>
    <recommendedName>
        <fullName evidence="2">Methyltransferase</fullName>
    </recommendedName>
</protein>
<accession>A0A6C0LAG0</accession>
<name>A0A6C0LAG0_9ZZZZ</name>
<dbReference type="SUPFAM" id="SSF53335">
    <property type="entry name" value="S-adenosyl-L-methionine-dependent methyltransferases"/>
    <property type="match status" value="1"/>
</dbReference>
<evidence type="ECO:0000313" key="1">
    <source>
        <dbReference type="EMBL" id="QHU27959.1"/>
    </source>
</evidence>
<organism evidence="1">
    <name type="scientific">viral metagenome</name>
    <dbReference type="NCBI Taxonomy" id="1070528"/>
    <lineage>
        <taxon>unclassified sequences</taxon>
        <taxon>metagenomes</taxon>
        <taxon>organismal metagenomes</taxon>
    </lineage>
</organism>